<dbReference type="Proteomes" id="UP001208570">
    <property type="component" value="Unassembled WGS sequence"/>
</dbReference>
<dbReference type="GO" id="GO:0004373">
    <property type="term" value="F:alpha-1,4-glucan glucosyltransferase (UDP-glucose donor) activity"/>
    <property type="evidence" value="ECO:0007669"/>
    <property type="project" value="UniProtKB-EC"/>
</dbReference>
<keyword evidence="4 7" id="KW-0808">Transferase</keyword>
<evidence type="ECO:0000256" key="3">
    <source>
        <dbReference type="ARBA" id="ARBA00022676"/>
    </source>
</evidence>
<dbReference type="SUPFAM" id="SSF53756">
    <property type="entry name" value="UDP-Glycosyltransferase/glycogen phosphorylase"/>
    <property type="match status" value="2"/>
</dbReference>
<evidence type="ECO:0000313" key="10">
    <source>
        <dbReference type="Proteomes" id="UP001208570"/>
    </source>
</evidence>
<keyword evidence="5 7" id="KW-0320">Glycogen biosynthesis</keyword>
<feature type="compositionally biased region" description="Acidic residues" evidence="8">
    <location>
        <begin position="703"/>
        <end position="720"/>
    </location>
</feature>
<comment type="caution">
    <text evidence="9">The sequence shown here is derived from an EMBL/GenBank/DDBJ whole genome shotgun (WGS) entry which is preliminary data.</text>
</comment>
<evidence type="ECO:0000313" key="9">
    <source>
        <dbReference type="EMBL" id="KAK2148175.1"/>
    </source>
</evidence>
<keyword evidence="3 7" id="KW-0328">Glycosyltransferase</keyword>
<dbReference type="Gene3D" id="3.40.50.2000">
    <property type="entry name" value="Glycogen Phosphorylase B"/>
    <property type="match status" value="3"/>
</dbReference>
<gene>
    <name evidence="9" type="ORF">LSH36_511g01021</name>
</gene>
<accession>A0AAD9J9J2</accession>
<dbReference type="CDD" id="cd03793">
    <property type="entry name" value="GT3_GSY2-like"/>
    <property type="match status" value="1"/>
</dbReference>
<feature type="region of interest" description="Disordered" evidence="8">
    <location>
        <begin position="673"/>
        <end position="737"/>
    </location>
</feature>
<evidence type="ECO:0000256" key="6">
    <source>
        <dbReference type="ARBA" id="ARBA00047345"/>
    </source>
</evidence>
<keyword evidence="10" id="KW-1185">Reference proteome</keyword>
<feature type="compositionally biased region" description="Low complexity" evidence="8">
    <location>
        <begin position="693"/>
        <end position="702"/>
    </location>
</feature>
<dbReference type="Pfam" id="PF05693">
    <property type="entry name" value="Glycogen_syn"/>
    <property type="match status" value="2"/>
</dbReference>
<protein>
    <recommendedName>
        <fullName evidence="7">Glycogen [starch] synthase</fullName>
        <ecNumber evidence="7">2.4.1.11</ecNumber>
    </recommendedName>
</protein>
<dbReference type="EC" id="2.4.1.11" evidence="7"/>
<comment type="pathway">
    <text evidence="1 7">Glycan biosynthesis; glycogen biosynthesis.</text>
</comment>
<feature type="compositionally biased region" description="Basic and acidic residues" evidence="8">
    <location>
        <begin position="721"/>
        <end position="730"/>
    </location>
</feature>
<comment type="similarity">
    <text evidence="2 7">Belongs to the glycosyltransferase 3 family.</text>
</comment>
<dbReference type="AlphaFoldDB" id="A0AAD9J9J2"/>
<dbReference type="InterPro" id="IPR008631">
    <property type="entry name" value="Glycogen_synth"/>
</dbReference>
<dbReference type="PANTHER" id="PTHR10176">
    <property type="entry name" value="GLYCOGEN SYNTHASE"/>
    <property type="match status" value="1"/>
</dbReference>
<comment type="catalytic activity">
    <reaction evidence="6">
        <text>[(1-&gt;4)-alpha-D-glucosyl](n) + UDP-alpha-D-glucose = [(1-&gt;4)-alpha-D-glucosyl](n+1) + UDP + H(+)</text>
        <dbReference type="Rhea" id="RHEA:18549"/>
        <dbReference type="Rhea" id="RHEA-COMP:9584"/>
        <dbReference type="Rhea" id="RHEA-COMP:9587"/>
        <dbReference type="ChEBI" id="CHEBI:15378"/>
        <dbReference type="ChEBI" id="CHEBI:15444"/>
        <dbReference type="ChEBI" id="CHEBI:58223"/>
        <dbReference type="ChEBI" id="CHEBI:58885"/>
        <dbReference type="EC" id="2.4.1.11"/>
    </reaction>
    <physiologicalReaction direction="left-to-right" evidence="6">
        <dbReference type="Rhea" id="RHEA:18550"/>
    </physiologicalReaction>
</comment>
<dbReference type="FunFam" id="3.40.50.2000:FF:000014">
    <property type="entry name" value="Glycogen [starch] synthase"/>
    <property type="match status" value="1"/>
</dbReference>
<evidence type="ECO:0000256" key="1">
    <source>
        <dbReference type="ARBA" id="ARBA00004964"/>
    </source>
</evidence>
<evidence type="ECO:0000256" key="8">
    <source>
        <dbReference type="SAM" id="MobiDB-lite"/>
    </source>
</evidence>
<evidence type="ECO:0000256" key="7">
    <source>
        <dbReference type="RuleBase" id="RU363104"/>
    </source>
</evidence>
<name>A0AAD9J9J2_9ANNE</name>
<comment type="function">
    <text evidence="7">Transfers the glycosyl residue from UDP-Glc to the non-reducing end of alpha-1,4-glucan.</text>
</comment>
<proteinExistence type="inferred from homology"/>
<evidence type="ECO:0000256" key="2">
    <source>
        <dbReference type="ARBA" id="ARBA00010686"/>
    </source>
</evidence>
<dbReference type="PANTHER" id="PTHR10176:SF3">
    <property type="entry name" value="GLYCOGEN [STARCH] SYNTHASE"/>
    <property type="match status" value="1"/>
</dbReference>
<sequence>MSFRRRGSFARTLKSLEPEYTEYQADQGRTAYEKNQWFFEIAWEVANKIGGIYTVIKTKAAVTVEELGEQYCLIGPYNESCVRTEVEIMEPANDAMRRALEQMRSHGINVRFSQKTSFSVHLAYPGYNMWPENGNMSSPCNFQMYNSSNVVFGRWLIDGYPKVILFDIGSAAWKLDEWKRDIWDITHIGIPWHDRESNDAVIFGNLTVWFLAEFRKNLEKTPYVVAHFHEWLSGMGLVVARSKHLDIATIFTTHATLLGRYLCAGSTDFYNKLNEFNVDKEAGDRGIYHRYCIERAAVHFSHVFTTVSEVTGLEAEHLVKRKADVITPNGLNVQKFAALHEFQNRHAVAKEKIHDFVRGHFYGHYDFELDKTLYFFIAGRYEFSNKGADMFIEALARLNYFMKSSGSDMTVIAFLIFPTRTNNFNVESLRGQAIAKQLRETVSAIQKDLGHRLFEISLRGDIPKGEELLIKEDIVKLKRCIFAAQRNSLPPVCTHNVIDDDIDPVLCAIRRCQLFNNRSDRVKVIFHPEFLNSTNPLLGLDYEDFVRGCHLGVFPSYYEPWGYTPAECTVMGIPSVTTNLSGFGCFMAEHIADPMSYGIYIVDRRYKAADASVNQLAQYMFDFTCLSRRQRIIQRNRTERLSELLDWKNLGVYYRKARALALSRTHPELFHEDINQNGIRTVSRPASEPPSPSISRTSTPAPSEDEDDEDIDAPDSEEEREVLSRRETPTRDSTPSN</sequence>
<dbReference type="GO" id="GO:0005737">
    <property type="term" value="C:cytoplasm"/>
    <property type="evidence" value="ECO:0007669"/>
    <property type="project" value="TreeGrafter"/>
</dbReference>
<organism evidence="9 10">
    <name type="scientific">Paralvinella palmiformis</name>
    <dbReference type="NCBI Taxonomy" id="53620"/>
    <lineage>
        <taxon>Eukaryota</taxon>
        <taxon>Metazoa</taxon>
        <taxon>Spiralia</taxon>
        <taxon>Lophotrochozoa</taxon>
        <taxon>Annelida</taxon>
        <taxon>Polychaeta</taxon>
        <taxon>Sedentaria</taxon>
        <taxon>Canalipalpata</taxon>
        <taxon>Terebellida</taxon>
        <taxon>Terebelliformia</taxon>
        <taxon>Alvinellidae</taxon>
        <taxon>Paralvinella</taxon>
    </lineage>
</organism>
<evidence type="ECO:0000256" key="5">
    <source>
        <dbReference type="ARBA" id="ARBA00023056"/>
    </source>
</evidence>
<reference evidence="9" key="1">
    <citation type="journal article" date="2023" name="Mol. Biol. Evol.">
        <title>Third-Generation Sequencing Reveals the Adaptive Role of the Epigenome in Three Deep-Sea Polychaetes.</title>
        <authorList>
            <person name="Perez M."/>
            <person name="Aroh O."/>
            <person name="Sun Y."/>
            <person name="Lan Y."/>
            <person name="Juniper S.K."/>
            <person name="Young C.R."/>
            <person name="Angers B."/>
            <person name="Qian P.Y."/>
        </authorList>
    </citation>
    <scope>NUCLEOTIDE SEQUENCE</scope>
    <source>
        <strain evidence="9">P08H-3</strain>
    </source>
</reference>
<dbReference type="EMBL" id="JAODUP010000511">
    <property type="protein sequence ID" value="KAK2148175.1"/>
    <property type="molecule type" value="Genomic_DNA"/>
</dbReference>
<dbReference type="GO" id="GO:0005978">
    <property type="term" value="P:glycogen biosynthetic process"/>
    <property type="evidence" value="ECO:0007669"/>
    <property type="project" value="UniProtKB-KW"/>
</dbReference>
<evidence type="ECO:0000256" key="4">
    <source>
        <dbReference type="ARBA" id="ARBA00022679"/>
    </source>
</evidence>